<evidence type="ECO:0000313" key="4">
    <source>
        <dbReference type="EMBL" id="MBU3855215.1"/>
    </source>
</evidence>
<dbReference type="Pfam" id="PF00535">
    <property type="entry name" value="Glycos_transf_2"/>
    <property type="match status" value="1"/>
</dbReference>
<organism evidence="4 5">
    <name type="scientific">Candidatus Phocaeicola excrementipullorum</name>
    <dbReference type="NCBI Taxonomy" id="2838731"/>
    <lineage>
        <taxon>Bacteria</taxon>
        <taxon>Pseudomonadati</taxon>
        <taxon>Bacteroidota</taxon>
        <taxon>Bacteroidia</taxon>
        <taxon>Bacteroidales</taxon>
        <taxon>Bacteroidaceae</taxon>
        <taxon>Phocaeicola</taxon>
    </lineage>
</organism>
<feature type="domain" description="Glycosyltransferase 2-like" evidence="1">
    <location>
        <begin position="251"/>
        <end position="376"/>
    </location>
</feature>
<dbReference type="PANTHER" id="PTHR43685:SF2">
    <property type="entry name" value="GLYCOSYLTRANSFERASE 2-LIKE DOMAIN-CONTAINING PROTEIN"/>
    <property type="match status" value="1"/>
</dbReference>
<dbReference type="AlphaFoldDB" id="A0A948TLK0"/>
<comment type="caution">
    <text evidence="4">The sequence shown here is derived from an EMBL/GenBank/DDBJ whole genome shotgun (WGS) entry which is preliminary data.</text>
</comment>
<feature type="domain" description="GDPGP1-like C-terminal" evidence="3">
    <location>
        <begin position="702"/>
        <end position="810"/>
    </location>
</feature>
<dbReference type="InterPro" id="IPR046320">
    <property type="entry name" value="DUF4922"/>
</dbReference>
<gene>
    <name evidence="4" type="ORF">H9928_01405</name>
</gene>
<evidence type="ECO:0000313" key="5">
    <source>
        <dbReference type="Proteomes" id="UP000784286"/>
    </source>
</evidence>
<dbReference type="CDD" id="cd00761">
    <property type="entry name" value="Glyco_tranf_GTA_type"/>
    <property type="match status" value="1"/>
</dbReference>
<reference evidence="4" key="1">
    <citation type="journal article" date="2021" name="PeerJ">
        <title>Extensive microbial diversity within the chicken gut microbiome revealed by metagenomics and culture.</title>
        <authorList>
            <person name="Gilroy R."/>
            <person name="Ravi A."/>
            <person name="Getino M."/>
            <person name="Pursley I."/>
            <person name="Horton D.L."/>
            <person name="Alikhan N.F."/>
            <person name="Baker D."/>
            <person name="Gharbi K."/>
            <person name="Hall N."/>
            <person name="Watson M."/>
            <person name="Adriaenssens E.M."/>
            <person name="Foster-Nyarko E."/>
            <person name="Jarju S."/>
            <person name="Secka A."/>
            <person name="Antonio M."/>
            <person name="Oren A."/>
            <person name="Chaudhuri R.R."/>
            <person name="La Ragione R."/>
            <person name="Hildebrand F."/>
            <person name="Pallen M.J."/>
        </authorList>
    </citation>
    <scope>NUCLEOTIDE SEQUENCE</scope>
    <source>
        <strain evidence="4">8470</strain>
    </source>
</reference>
<evidence type="ECO:0000259" key="1">
    <source>
        <dbReference type="Pfam" id="PF00535"/>
    </source>
</evidence>
<feature type="domain" description="DUF4922" evidence="2">
    <location>
        <begin position="506"/>
        <end position="659"/>
    </location>
</feature>
<dbReference type="InterPro" id="IPR050834">
    <property type="entry name" value="Glycosyltransf_2"/>
</dbReference>
<accession>A0A948TLK0</accession>
<sequence>MKKTITCFLFYHTDNQFNKLLNSLLSHPYIDQIYLLTGQKEAAEAACPQCRTLPLDSFEQTGTIRQIALHAKTPYTLLYTALQPLELGEQALERMCDYLSAPESVMVYADHYQILNGERQPHPVIDYQPGSVRDDFDFGPLMLFKTDALAKASDRILSQPEYQYSALYALRLALSEQGELTHISEYLYTRAEDDARKSGEKQFDYVDPRNRAVQLERETAFTYYLKNIRAYLPPAGKLIAPEEEDFACEASVIIPVRNRERTIKDAIRSALGQKTTFRYNVIIVDNHSTDGTSGCIDEFAGDPRVIHLIPSRHDLGIGGCWNMAANHPQCGRFAVQLDSDDLYSGPDTLQRIVDKFYKERCAMVIGSYRMTDFNLETLPPGIIDHQEWTDTNGHNNALRINGLGAPRAFYTPLLRQIRVPNTSYGEDYALGLAFSRDYRIGRIYDVLYLCRRWEGNSDANLSIDKVNRNNSYKDSLRTLEIRRRKDKVSRPMSYLYPASNVSGETFFASQFDKWELARNNHEVLSRIHVRHFSLNGNEIQVQFNPARAVSSFAKTDRASVNARPCFLCISNKPELQDSIRIELDESFSLRVNPYPILPGHLTLSSECHEWQTLAGKESRQLPGRLTDWLEKHFEKGYTVFYNGAGCGASAPDHFHFQAVRQKDVPFIRQWNRLLSGATQCGYERLEDGSSCISYAINGYICPVRAFVTDKGTNSSSRLISDYLRTLPVHEGETEPRYNLFAWKDEQHGFVTAYFPRSVHRPQCYYAEGEAQLLISPGALDMAGIVVAARKEDYEKITEEDLLKIYQEVSL</sequence>
<dbReference type="PANTHER" id="PTHR43685">
    <property type="entry name" value="GLYCOSYLTRANSFERASE"/>
    <property type="match status" value="1"/>
</dbReference>
<dbReference type="Pfam" id="PF16269">
    <property type="entry name" value="DUF4922"/>
    <property type="match status" value="1"/>
</dbReference>
<evidence type="ECO:0000259" key="3">
    <source>
        <dbReference type="Pfam" id="PF26216"/>
    </source>
</evidence>
<protein>
    <submittedName>
        <fullName evidence="4">DUF4922 domain-containing protein</fullName>
    </submittedName>
</protein>
<reference evidence="4" key="2">
    <citation type="submission" date="2021-04" db="EMBL/GenBank/DDBJ databases">
        <authorList>
            <person name="Gilroy R."/>
        </authorList>
    </citation>
    <scope>NUCLEOTIDE SEQUENCE</scope>
    <source>
        <strain evidence="4">8470</strain>
    </source>
</reference>
<dbReference type="Proteomes" id="UP000784286">
    <property type="component" value="Unassembled WGS sequence"/>
</dbReference>
<evidence type="ECO:0000259" key="2">
    <source>
        <dbReference type="Pfam" id="PF16269"/>
    </source>
</evidence>
<proteinExistence type="predicted"/>
<dbReference type="InterPro" id="IPR001173">
    <property type="entry name" value="Glyco_trans_2-like"/>
</dbReference>
<dbReference type="SUPFAM" id="SSF53448">
    <property type="entry name" value="Nucleotide-diphospho-sugar transferases"/>
    <property type="match status" value="1"/>
</dbReference>
<name>A0A948TLK0_9BACT</name>
<dbReference type="EMBL" id="JAHLFJ010000014">
    <property type="protein sequence ID" value="MBU3855215.1"/>
    <property type="molecule type" value="Genomic_DNA"/>
</dbReference>
<dbReference type="Pfam" id="PF26216">
    <property type="entry name" value="GDPGP1_C"/>
    <property type="match status" value="1"/>
</dbReference>
<dbReference type="InterPro" id="IPR058865">
    <property type="entry name" value="GDPGP1_C"/>
</dbReference>
<dbReference type="Gene3D" id="3.90.550.10">
    <property type="entry name" value="Spore Coat Polysaccharide Biosynthesis Protein SpsA, Chain A"/>
    <property type="match status" value="1"/>
</dbReference>
<dbReference type="InterPro" id="IPR029044">
    <property type="entry name" value="Nucleotide-diphossugar_trans"/>
</dbReference>